<keyword evidence="7" id="KW-0472">Membrane</keyword>
<dbReference type="Proteomes" id="UP000183002">
    <property type="component" value="Unassembled WGS sequence"/>
</dbReference>
<keyword evidence="1" id="KW-0813">Transport</keyword>
<keyword evidence="3" id="KW-0997">Cell inner membrane</keyword>
<dbReference type="RefSeq" id="WP_050521446.1">
    <property type="nucleotide sequence ID" value="NZ_FOCO01000001.1"/>
</dbReference>
<evidence type="ECO:0000256" key="1">
    <source>
        <dbReference type="ARBA" id="ARBA00022448"/>
    </source>
</evidence>
<dbReference type="EMBL" id="FOCO01000001">
    <property type="protein sequence ID" value="SEM71465.1"/>
    <property type="molecule type" value="Genomic_DNA"/>
</dbReference>
<dbReference type="GO" id="GO:0005524">
    <property type="term" value="F:ATP binding"/>
    <property type="evidence" value="ECO:0007669"/>
    <property type="project" value="UniProtKB-KW"/>
</dbReference>
<dbReference type="PROSITE" id="PS50893">
    <property type="entry name" value="ABC_TRANSPORTER_2"/>
    <property type="match status" value="1"/>
</dbReference>
<dbReference type="InterPro" id="IPR003439">
    <property type="entry name" value="ABC_transporter-like_ATP-bd"/>
</dbReference>
<evidence type="ECO:0000256" key="7">
    <source>
        <dbReference type="ARBA" id="ARBA00023136"/>
    </source>
</evidence>
<name>A0A1H8AL30_9RHOB</name>
<dbReference type="GO" id="GO:0016887">
    <property type="term" value="F:ATP hydrolysis activity"/>
    <property type="evidence" value="ECO:0007669"/>
    <property type="project" value="InterPro"/>
</dbReference>
<keyword evidence="5 9" id="KW-0067">ATP-binding</keyword>
<dbReference type="InterPro" id="IPR017871">
    <property type="entry name" value="ABC_transporter-like_CS"/>
</dbReference>
<dbReference type="PROSITE" id="PS00211">
    <property type="entry name" value="ABC_TRANSPORTER_1"/>
    <property type="match status" value="1"/>
</dbReference>
<evidence type="ECO:0000313" key="10">
    <source>
        <dbReference type="Proteomes" id="UP000183002"/>
    </source>
</evidence>
<proteinExistence type="predicted"/>
<dbReference type="InterPro" id="IPR003593">
    <property type="entry name" value="AAA+_ATPase"/>
</dbReference>
<evidence type="ECO:0000256" key="2">
    <source>
        <dbReference type="ARBA" id="ARBA00022475"/>
    </source>
</evidence>
<keyword evidence="6" id="KW-1278">Translocase</keyword>
<evidence type="ECO:0000256" key="5">
    <source>
        <dbReference type="ARBA" id="ARBA00022840"/>
    </source>
</evidence>
<evidence type="ECO:0000256" key="6">
    <source>
        <dbReference type="ARBA" id="ARBA00022967"/>
    </source>
</evidence>
<protein>
    <submittedName>
        <fullName evidence="9">Thiamine transport system ATP-binding protein</fullName>
    </submittedName>
</protein>
<dbReference type="PANTHER" id="PTHR42781:SF1">
    <property type="entry name" value="THIAMINE IMPORT ATP-BINDING PROTEIN THIQ"/>
    <property type="match status" value="1"/>
</dbReference>
<gene>
    <name evidence="9" type="ORF">SAMN05216227_1001185</name>
</gene>
<evidence type="ECO:0000256" key="4">
    <source>
        <dbReference type="ARBA" id="ARBA00022741"/>
    </source>
</evidence>
<dbReference type="InterPro" id="IPR027417">
    <property type="entry name" value="P-loop_NTPase"/>
</dbReference>
<dbReference type="PANTHER" id="PTHR42781">
    <property type="entry name" value="SPERMIDINE/PUTRESCINE IMPORT ATP-BINDING PROTEIN POTA"/>
    <property type="match status" value="1"/>
</dbReference>
<reference evidence="9 10" key="1">
    <citation type="submission" date="2016-10" db="EMBL/GenBank/DDBJ databases">
        <authorList>
            <person name="de Groot N.N."/>
        </authorList>
    </citation>
    <scope>NUCLEOTIDE SEQUENCE [LARGE SCALE GENOMIC DNA]</scope>
    <source>
        <strain evidence="9 10">CGMCC 1.10836</strain>
    </source>
</reference>
<evidence type="ECO:0000313" key="9">
    <source>
        <dbReference type="EMBL" id="SEM71465.1"/>
    </source>
</evidence>
<keyword evidence="2" id="KW-1003">Cell membrane</keyword>
<organism evidence="9 10">
    <name type="scientific">Pseudorhodobacter antarcticus</name>
    <dbReference type="NCBI Taxonomy" id="1077947"/>
    <lineage>
        <taxon>Bacteria</taxon>
        <taxon>Pseudomonadati</taxon>
        <taxon>Pseudomonadota</taxon>
        <taxon>Alphaproteobacteria</taxon>
        <taxon>Rhodobacterales</taxon>
        <taxon>Paracoccaceae</taxon>
        <taxon>Pseudorhodobacter</taxon>
    </lineage>
</organism>
<dbReference type="AlphaFoldDB" id="A0A1H8AL30"/>
<evidence type="ECO:0000259" key="8">
    <source>
        <dbReference type="PROSITE" id="PS50893"/>
    </source>
</evidence>
<dbReference type="Pfam" id="PF00005">
    <property type="entry name" value="ABC_tran"/>
    <property type="match status" value="1"/>
</dbReference>
<dbReference type="SUPFAM" id="SSF52540">
    <property type="entry name" value="P-loop containing nucleoside triphosphate hydrolases"/>
    <property type="match status" value="1"/>
</dbReference>
<evidence type="ECO:0000256" key="3">
    <source>
        <dbReference type="ARBA" id="ARBA00022519"/>
    </source>
</evidence>
<keyword evidence="10" id="KW-1185">Reference proteome</keyword>
<sequence length="230" mass="23513">MLLLENVVVTQGAFRLTADWQAAAGARIAVIGPSGAGKSTLLSVIGGFFGADSGRVMWDGVDLTRMDPGARPITTVFQDQNLFPHLTIAQNLGLGIAPGLRLARADHARVDAALTRVGLAGMGPRLPAQLSGGQQSRAALARALLRARPLLLLDEPFAALGPALKADMLALVAELAGESGATVLMVTHDPKDAASFAPITCLVAGGVAHAPQPTAALLANPPPELAAYLG</sequence>
<accession>A0A1H8AL30</accession>
<keyword evidence="4" id="KW-0547">Nucleotide-binding</keyword>
<dbReference type="Gene3D" id="3.40.50.300">
    <property type="entry name" value="P-loop containing nucleotide triphosphate hydrolases"/>
    <property type="match status" value="1"/>
</dbReference>
<dbReference type="SMART" id="SM00382">
    <property type="entry name" value="AAA"/>
    <property type="match status" value="1"/>
</dbReference>
<feature type="domain" description="ABC transporter" evidence="8">
    <location>
        <begin position="2"/>
        <end position="230"/>
    </location>
</feature>
<dbReference type="STRING" id="1077947.SAMN05216227_1001185"/>
<dbReference type="InterPro" id="IPR050093">
    <property type="entry name" value="ABC_SmlMolc_Importer"/>
</dbReference>
<dbReference type="OrthoDB" id="9802264at2"/>